<evidence type="ECO:0000256" key="7">
    <source>
        <dbReference type="ARBA" id="ARBA00022827"/>
    </source>
</evidence>
<keyword evidence="5" id="KW-0963">Cytoplasm</keyword>
<dbReference type="SUPFAM" id="SSF51905">
    <property type="entry name" value="FAD/NAD(P)-binding domain"/>
    <property type="match status" value="1"/>
</dbReference>
<dbReference type="InterPro" id="IPR012999">
    <property type="entry name" value="Pyr_OxRdtase_I_AS"/>
</dbReference>
<dbReference type="PRINTS" id="PR00368">
    <property type="entry name" value="FADPNR"/>
</dbReference>
<keyword evidence="10" id="KW-1015">Disulfide bond</keyword>
<keyword evidence="11 16" id="KW-0676">Redox-active center</keyword>
<keyword evidence="8 16" id="KW-0560">Oxidoreductase</keyword>
<dbReference type="GO" id="GO:0005737">
    <property type="term" value="C:cytoplasm"/>
    <property type="evidence" value="ECO:0007669"/>
    <property type="project" value="UniProtKB-SubCell"/>
</dbReference>
<feature type="binding site" evidence="14">
    <location>
        <begin position="180"/>
        <end position="187"/>
    </location>
    <ligand>
        <name>NAD(+)</name>
        <dbReference type="ChEBI" id="CHEBI:57540"/>
    </ligand>
</feature>
<comment type="catalytic activity">
    <reaction evidence="12 16">
        <text>N(6)-[(R)-dihydrolipoyl]-L-lysyl-[protein] + NAD(+) = N(6)-[(R)-lipoyl]-L-lysyl-[protein] + NADH + H(+)</text>
        <dbReference type="Rhea" id="RHEA:15045"/>
        <dbReference type="Rhea" id="RHEA-COMP:10474"/>
        <dbReference type="Rhea" id="RHEA-COMP:10475"/>
        <dbReference type="ChEBI" id="CHEBI:15378"/>
        <dbReference type="ChEBI" id="CHEBI:57540"/>
        <dbReference type="ChEBI" id="CHEBI:57945"/>
        <dbReference type="ChEBI" id="CHEBI:83099"/>
        <dbReference type="ChEBI" id="CHEBI:83100"/>
        <dbReference type="EC" id="1.8.1.4"/>
    </reaction>
</comment>
<dbReference type="InterPro" id="IPR050151">
    <property type="entry name" value="Class-I_Pyr_Nuc-Dis_Oxidored"/>
</dbReference>
<evidence type="ECO:0000256" key="14">
    <source>
        <dbReference type="PIRSR" id="PIRSR000350-3"/>
    </source>
</evidence>
<feature type="binding site" evidence="14">
    <location>
        <position position="203"/>
    </location>
    <ligand>
        <name>NAD(+)</name>
        <dbReference type="ChEBI" id="CHEBI:57540"/>
    </ligand>
</feature>
<comment type="miscellaneous">
    <text evidence="16">The active site is a redox-active disulfide bond.</text>
</comment>
<evidence type="ECO:0000256" key="3">
    <source>
        <dbReference type="ARBA" id="ARBA00012608"/>
    </source>
</evidence>
<feature type="binding site" evidence="14">
    <location>
        <position position="56"/>
    </location>
    <ligand>
        <name>FAD</name>
        <dbReference type="ChEBI" id="CHEBI:57692"/>
    </ligand>
</feature>
<dbReference type="RefSeq" id="WP_165400164.1">
    <property type="nucleotide sequence ID" value="NZ_SGXD01000002.1"/>
</dbReference>
<name>A0A4Q7NRP1_9ACTN</name>
<dbReference type="PRINTS" id="PR00411">
    <property type="entry name" value="PNDRDTASEI"/>
</dbReference>
<evidence type="ECO:0000259" key="17">
    <source>
        <dbReference type="Pfam" id="PF02852"/>
    </source>
</evidence>
<dbReference type="Proteomes" id="UP000293638">
    <property type="component" value="Unassembled WGS sequence"/>
</dbReference>
<feature type="binding site" evidence="14">
    <location>
        <begin position="143"/>
        <end position="145"/>
    </location>
    <ligand>
        <name>FAD</name>
        <dbReference type="ChEBI" id="CHEBI:57692"/>
    </ligand>
</feature>
<organism evidence="19 20">
    <name type="scientific">Motilibacter rhizosphaerae</name>
    <dbReference type="NCBI Taxonomy" id="598652"/>
    <lineage>
        <taxon>Bacteria</taxon>
        <taxon>Bacillati</taxon>
        <taxon>Actinomycetota</taxon>
        <taxon>Actinomycetes</taxon>
        <taxon>Motilibacterales</taxon>
        <taxon>Motilibacteraceae</taxon>
        <taxon>Motilibacter</taxon>
    </lineage>
</organism>
<dbReference type="AlphaFoldDB" id="A0A4Q7NRP1"/>
<comment type="similarity">
    <text evidence="2 16">Belongs to the class-I pyridine nucleotide-disulfide oxidoreductase family.</text>
</comment>
<dbReference type="GO" id="GO:0004148">
    <property type="term" value="F:dihydrolipoyl dehydrogenase (NADH) activity"/>
    <property type="evidence" value="ECO:0007669"/>
    <property type="project" value="UniProtKB-EC"/>
</dbReference>
<keyword evidence="9 14" id="KW-0520">NAD</keyword>
<dbReference type="InterPro" id="IPR004099">
    <property type="entry name" value="Pyr_nucl-diS_OxRdtase_dimer"/>
</dbReference>
<keyword evidence="14" id="KW-0547">Nucleotide-binding</keyword>
<proteinExistence type="inferred from homology"/>
<evidence type="ECO:0000256" key="4">
    <source>
        <dbReference type="ARBA" id="ARBA00016961"/>
    </source>
</evidence>
<dbReference type="GO" id="GO:0050660">
    <property type="term" value="F:flavin adenine dinucleotide binding"/>
    <property type="evidence" value="ECO:0007669"/>
    <property type="project" value="InterPro"/>
</dbReference>
<evidence type="ECO:0000256" key="13">
    <source>
        <dbReference type="PIRSR" id="PIRSR000350-2"/>
    </source>
</evidence>
<dbReference type="Pfam" id="PF07992">
    <property type="entry name" value="Pyr_redox_2"/>
    <property type="match status" value="1"/>
</dbReference>
<evidence type="ECO:0000256" key="6">
    <source>
        <dbReference type="ARBA" id="ARBA00022630"/>
    </source>
</evidence>
<feature type="domain" description="FAD/NAD(P)-binding" evidence="18">
    <location>
        <begin position="10"/>
        <end position="322"/>
    </location>
</feature>
<dbReference type="EMBL" id="SGXD01000002">
    <property type="protein sequence ID" value="RZS89584.1"/>
    <property type="molecule type" value="Genomic_DNA"/>
</dbReference>
<dbReference type="InterPro" id="IPR023753">
    <property type="entry name" value="FAD/NAD-binding_dom"/>
</dbReference>
<dbReference type="InterPro" id="IPR006258">
    <property type="entry name" value="Lipoamide_DH"/>
</dbReference>
<dbReference type="EC" id="1.8.1.4" evidence="3 16"/>
<comment type="subcellular location">
    <subcellularLocation>
        <location evidence="1">Cytoplasm</location>
    </subcellularLocation>
</comment>
<dbReference type="FunFam" id="3.30.390.30:FF:000001">
    <property type="entry name" value="Dihydrolipoyl dehydrogenase"/>
    <property type="match status" value="1"/>
</dbReference>
<dbReference type="GO" id="GO:0006103">
    <property type="term" value="P:2-oxoglutarate metabolic process"/>
    <property type="evidence" value="ECO:0007669"/>
    <property type="project" value="TreeGrafter"/>
</dbReference>
<feature type="domain" description="Pyridine nucleotide-disulphide oxidoreductase dimerisation" evidence="17">
    <location>
        <begin position="342"/>
        <end position="450"/>
    </location>
</feature>
<evidence type="ECO:0000256" key="9">
    <source>
        <dbReference type="ARBA" id="ARBA00023027"/>
    </source>
</evidence>
<dbReference type="NCBIfam" id="TIGR01350">
    <property type="entry name" value="lipoamide_DH"/>
    <property type="match status" value="1"/>
</dbReference>
<dbReference type="PROSITE" id="PS00076">
    <property type="entry name" value="PYRIDINE_REDOX_1"/>
    <property type="match status" value="1"/>
</dbReference>
<dbReference type="PIRSF" id="PIRSF000350">
    <property type="entry name" value="Mercury_reductase_MerA"/>
    <property type="match status" value="1"/>
</dbReference>
<dbReference type="PANTHER" id="PTHR22912">
    <property type="entry name" value="DISULFIDE OXIDOREDUCTASE"/>
    <property type="match status" value="1"/>
</dbReference>
<evidence type="ECO:0000313" key="19">
    <source>
        <dbReference type="EMBL" id="RZS89584.1"/>
    </source>
</evidence>
<evidence type="ECO:0000256" key="10">
    <source>
        <dbReference type="ARBA" id="ARBA00023157"/>
    </source>
</evidence>
<dbReference type="PANTHER" id="PTHR22912:SF217">
    <property type="entry name" value="DIHYDROLIPOYL DEHYDROGENASE"/>
    <property type="match status" value="1"/>
</dbReference>
<feature type="active site" description="Proton acceptor" evidence="13">
    <location>
        <position position="440"/>
    </location>
</feature>
<gene>
    <name evidence="19" type="ORF">EV189_1351</name>
</gene>
<feature type="binding site" evidence="14">
    <location>
        <position position="307"/>
    </location>
    <ligand>
        <name>FAD</name>
        <dbReference type="ChEBI" id="CHEBI:57692"/>
    </ligand>
</feature>
<dbReference type="Gene3D" id="3.50.50.60">
    <property type="entry name" value="FAD/NAD(P)-binding domain"/>
    <property type="match status" value="2"/>
</dbReference>
<keyword evidence="7 14" id="KW-0274">FAD</keyword>
<dbReference type="InterPro" id="IPR036188">
    <property type="entry name" value="FAD/NAD-bd_sf"/>
</dbReference>
<protein>
    <recommendedName>
        <fullName evidence="4 16">Dihydrolipoyl dehydrogenase</fullName>
        <ecNumber evidence="3 16">1.8.1.4</ecNumber>
    </recommendedName>
</protein>
<feature type="binding site" evidence="14">
    <location>
        <position position="119"/>
    </location>
    <ligand>
        <name>FAD</name>
        <dbReference type="ChEBI" id="CHEBI:57692"/>
    </ligand>
</feature>
<evidence type="ECO:0000259" key="18">
    <source>
        <dbReference type="Pfam" id="PF07992"/>
    </source>
</evidence>
<dbReference type="Gene3D" id="3.30.390.30">
    <property type="match status" value="1"/>
</dbReference>
<sequence length="463" mass="49165">MADNAFDPPFDVVILGGGSGGYACAFRAAELGLRVALIEKDKVGGTCLHRGCIPTKALLHAAELADGAREGEQFGVRSTLEGIDMPGVNKYKDGVVSRLYKGLQGLVRQRKITYVEGTGRLVDAFTVEVDGQRYQGRHVVLATGSVPKSLPGLEIDGNRIISSDHALQMEHVPASAIILGGGVIGVEFASVWKSFGVDVTIVEGLPHLLPLEDESSSKLIERAYRRRGITYELGNRFSRAEYTESGVRVTLESGTTVEAELLLVAVGRGPVSAGLGYEEAGVRTERGYVLVDEYCRTSVSSVFAVGDLIPTLQLAHVGFGEGILVAEQIAGLPVQPIDYDGVPRVTYSEPEVASVGITEARAKERFGADGVETLVYDLAGNGKSSILKTQGAVKLVRQKDGPVVGVHMVGARVGELIAEAQLITNWEALPIDVAQLIHPHPTQSEALGEAHLALAGKPLHVHG</sequence>
<evidence type="ECO:0000256" key="2">
    <source>
        <dbReference type="ARBA" id="ARBA00007532"/>
    </source>
</evidence>
<keyword evidence="20" id="KW-1185">Reference proteome</keyword>
<evidence type="ECO:0000313" key="20">
    <source>
        <dbReference type="Proteomes" id="UP000293638"/>
    </source>
</evidence>
<feature type="disulfide bond" description="Redox-active" evidence="15">
    <location>
        <begin position="47"/>
        <end position="52"/>
    </location>
</feature>
<dbReference type="InterPro" id="IPR001100">
    <property type="entry name" value="Pyr_nuc-diS_OxRdtase"/>
</dbReference>
<dbReference type="Pfam" id="PF02852">
    <property type="entry name" value="Pyr_redox_dim"/>
    <property type="match status" value="1"/>
</dbReference>
<feature type="binding site" evidence="14">
    <location>
        <position position="267"/>
    </location>
    <ligand>
        <name>NAD(+)</name>
        <dbReference type="ChEBI" id="CHEBI:57540"/>
    </ligand>
</feature>
<evidence type="ECO:0000256" key="1">
    <source>
        <dbReference type="ARBA" id="ARBA00004496"/>
    </source>
</evidence>
<evidence type="ECO:0000256" key="12">
    <source>
        <dbReference type="ARBA" id="ARBA00049187"/>
    </source>
</evidence>
<comment type="caution">
    <text evidence="19">The sequence shown here is derived from an EMBL/GenBank/DDBJ whole genome shotgun (WGS) entry which is preliminary data.</text>
</comment>
<evidence type="ECO:0000256" key="15">
    <source>
        <dbReference type="PIRSR" id="PIRSR000350-4"/>
    </source>
</evidence>
<reference evidence="19 20" key="1">
    <citation type="submission" date="2019-02" db="EMBL/GenBank/DDBJ databases">
        <title>Genomic Encyclopedia of Type Strains, Phase IV (KMG-IV): sequencing the most valuable type-strain genomes for metagenomic binning, comparative biology and taxonomic classification.</title>
        <authorList>
            <person name="Goeker M."/>
        </authorList>
    </citation>
    <scope>NUCLEOTIDE SEQUENCE [LARGE SCALE GENOMIC DNA]</scope>
    <source>
        <strain evidence="19 20">DSM 45622</strain>
    </source>
</reference>
<accession>A0A4Q7NRP1</accession>
<evidence type="ECO:0000256" key="5">
    <source>
        <dbReference type="ARBA" id="ARBA00022490"/>
    </source>
</evidence>
<comment type="cofactor">
    <cofactor evidence="14 16">
        <name>FAD</name>
        <dbReference type="ChEBI" id="CHEBI:57692"/>
    </cofactor>
    <text evidence="14 16">Binds 1 FAD per subunit.</text>
</comment>
<evidence type="ECO:0000256" key="16">
    <source>
        <dbReference type="RuleBase" id="RU003692"/>
    </source>
</evidence>
<keyword evidence="6 16" id="KW-0285">Flavoprotein</keyword>
<dbReference type="InterPro" id="IPR016156">
    <property type="entry name" value="FAD/NAD-linked_Rdtase_dimer_sf"/>
</dbReference>
<dbReference type="SUPFAM" id="SSF55424">
    <property type="entry name" value="FAD/NAD-linked reductases, dimerisation (C-terminal) domain"/>
    <property type="match status" value="1"/>
</dbReference>
<evidence type="ECO:0000256" key="8">
    <source>
        <dbReference type="ARBA" id="ARBA00023002"/>
    </source>
</evidence>
<evidence type="ECO:0000256" key="11">
    <source>
        <dbReference type="ARBA" id="ARBA00023284"/>
    </source>
</evidence>